<organism evidence="6 7">
    <name type="scientific">Cohnella ginsengisoli</name>
    <dbReference type="NCBI Taxonomy" id="425004"/>
    <lineage>
        <taxon>Bacteria</taxon>
        <taxon>Bacillati</taxon>
        <taxon>Bacillota</taxon>
        <taxon>Bacilli</taxon>
        <taxon>Bacillales</taxon>
        <taxon>Paenibacillaceae</taxon>
        <taxon>Cohnella</taxon>
    </lineage>
</organism>
<sequence length="281" mass="29743">MAPKLKIVVTPRSFGKSDPAPIELLASQGYEVVYNPYGRILTKEEMKGLLADADGVIVGVDPLDREVLAEAPGLKIISKYGVGTDNIDLKYAEERGIKVTLATGSNTEAVADFAFALMMAVARRVTVIDRACRDGIWKADAAIDVHGKTLGLLGLGAIGKAVARRASGFGMKVLAYDLFRDEATAAAYGIAYRDSIGDIVREADFISLHLPLDGKTAGIIGREQFELMKPTAVLVNTARGGADRRGCAARSAAGGTDLGGRASTCSRRSRPTIRRCSPSAT</sequence>
<evidence type="ECO:0000256" key="3">
    <source>
        <dbReference type="ARBA" id="ARBA00023027"/>
    </source>
</evidence>
<keyword evidence="3" id="KW-0520">NAD</keyword>
<dbReference type="RefSeq" id="WP_277567694.1">
    <property type="nucleotide sequence ID" value="NZ_JAPDHZ010000005.1"/>
</dbReference>
<name>A0A9X4KL58_9BACL</name>
<evidence type="ECO:0000313" key="6">
    <source>
        <dbReference type="EMBL" id="MDG0793915.1"/>
    </source>
</evidence>
<comment type="caution">
    <text evidence="6">The sequence shown here is derived from an EMBL/GenBank/DDBJ whole genome shotgun (WGS) entry which is preliminary data.</text>
</comment>
<keyword evidence="7" id="KW-1185">Reference proteome</keyword>
<feature type="domain" description="D-isomer specific 2-hydroxyacid dehydrogenase NAD-binding" evidence="5">
    <location>
        <begin position="115"/>
        <end position="241"/>
    </location>
</feature>
<dbReference type="InterPro" id="IPR029753">
    <property type="entry name" value="D-isomer_DH_CS"/>
</dbReference>
<evidence type="ECO:0000256" key="1">
    <source>
        <dbReference type="ARBA" id="ARBA00005854"/>
    </source>
</evidence>
<dbReference type="SUPFAM" id="SSF52283">
    <property type="entry name" value="Formate/glycerate dehydrogenase catalytic domain-like"/>
    <property type="match status" value="1"/>
</dbReference>
<gene>
    <name evidence="6" type="ORF">OMP38_26135</name>
</gene>
<dbReference type="Pfam" id="PF02826">
    <property type="entry name" value="2-Hacid_dh_C"/>
    <property type="match status" value="1"/>
</dbReference>
<dbReference type="SUPFAM" id="SSF51735">
    <property type="entry name" value="NAD(P)-binding Rossmann-fold domains"/>
    <property type="match status" value="1"/>
</dbReference>
<dbReference type="Proteomes" id="UP001153387">
    <property type="component" value="Unassembled WGS sequence"/>
</dbReference>
<dbReference type="InterPro" id="IPR050857">
    <property type="entry name" value="D-2-hydroxyacid_DH"/>
</dbReference>
<protein>
    <submittedName>
        <fullName evidence="6">NAD(P)-binding domain-containing protein</fullName>
    </submittedName>
</protein>
<evidence type="ECO:0000313" key="7">
    <source>
        <dbReference type="Proteomes" id="UP001153387"/>
    </source>
</evidence>
<evidence type="ECO:0000256" key="2">
    <source>
        <dbReference type="ARBA" id="ARBA00023002"/>
    </source>
</evidence>
<dbReference type="Gene3D" id="3.40.50.720">
    <property type="entry name" value="NAD(P)-binding Rossmann-like Domain"/>
    <property type="match status" value="2"/>
</dbReference>
<keyword evidence="2" id="KW-0560">Oxidoreductase</keyword>
<dbReference type="AlphaFoldDB" id="A0A9X4KL58"/>
<evidence type="ECO:0000259" key="5">
    <source>
        <dbReference type="Pfam" id="PF02826"/>
    </source>
</evidence>
<dbReference type="GO" id="GO:0016616">
    <property type="term" value="F:oxidoreductase activity, acting on the CH-OH group of donors, NAD or NADP as acceptor"/>
    <property type="evidence" value="ECO:0007669"/>
    <property type="project" value="InterPro"/>
</dbReference>
<dbReference type="PANTHER" id="PTHR42789:SF1">
    <property type="entry name" value="D-ISOMER SPECIFIC 2-HYDROXYACID DEHYDROGENASE FAMILY PROTEIN (AFU_ORTHOLOGUE AFUA_6G10090)"/>
    <property type="match status" value="1"/>
</dbReference>
<accession>A0A9X4KL58</accession>
<dbReference type="EMBL" id="JAPDHZ010000005">
    <property type="protein sequence ID" value="MDG0793915.1"/>
    <property type="molecule type" value="Genomic_DNA"/>
</dbReference>
<dbReference type="InterPro" id="IPR006140">
    <property type="entry name" value="D-isomer_DH_NAD-bd"/>
</dbReference>
<evidence type="ECO:0000256" key="4">
    <source>
        <dbReference type="SAM" id="MobiDB-lite"/>
    </source>
</evidence>
<reference evidence="6 7" key="1">
    <citation type="submission" date="2022-10" db="EMBL/GenBank/DDBJ databases">
        <title>Comparative genomic analysis of Cohnella hashimotonis sp. nov., isolated from the International Space Station.</title>
        <authorList>
            <person name="Simpson A."/>
            <person name="Venkateswaran K."/>
        </authorList>
    </citation>
    <scope>NUCLEOTIDE SEQUENCE [LARGE SCALE GENOMIC DNA]</scope>
    <source>
        <strain evidence="6 7">DSM 18997</strain>
    </source>
</reference>
<dbReference type="InterPro" id="IPR036291">
    <property type="entry name" value="NAD(P)-bd_dom_sf"/>
</dbReference>
<dbReference type="PROSITE" id="PS00670">
    <property type="entry name" value="D_2_HYDROXYACID_DH_2"/>
    <property type="match status" value="1"/>
</dbReference>
<feature type="region of interest" description="Disordered" evidence="4">
    <location>
        <begin position="251"/>
        <end position="281"/>
    </location>
</feature>
<dbReference type="GO" id="GO:0051287">
    <property type="term" value="F:NAD binding"/>
    <property type="evidence" value="ECO:0007669"/>
    <property type="project" value="InterPro"/>
</dbReference>
<proteinExistence type="inferred from homology"/>
<comment type="similarity">
    <text evidence="1">Belongs to the D-isomer specific 2-hydroxyacid dehydrogenase family.</text>
</comment>
<dbReference type="PANTHER" id="PTHR42789">
    <property type="entry name" value="D-ISOMER SPECIFIC 2-HYDROXYACID DEHYDROGENASE FAMILY PROTEIN (AFU_ORTHOLOGUE AFUA_6G10090)"/>
    <property type="match status" value="1"/>
</dbReference>